<proteinExistence type="predicted"/>
<organism evidence="1">
    <name type="scientific">freshwater metagenome</name>
    <dbReference type="NCBI Taxonomy" id="449393"/>
    <lineage>
        <taxon>unclassified sequences</taxon>
        <taxon>metagenomes</taxon>
        <taxon>ecological metagenomes</taxon>
    </lineage>
</organism>
<sequence>MNENTQQESSDSTIVDSVKNELKEIDAMDVSEHAARYETLHQKLQETLSGIDGL</sequence>
<protein>
    <submittedName>
        <fullName evidence="1">Uncharacterized protein</fullName>
    </submittedName>
</protein>
<evidence type="ECO:0000313" key="1">
    <source>
        <dbReference type="EMBL" id="KGA15632.1"/>
    </source>
</evidence>
<reference evidence="1" key="1">
    <citation type="submission" date="2014-06" db="EMBL/GenBank/DDBJ databases">
        <title>Key roles for freshwater Actinobacteria revealed by deep metagenomic sequencing.</title>
        <authorList>
            <person name="Ghai R."/>
            <person name="Mizuno C.M."/>
            <person name="Picazo A."/>
            <person name="Camacho A."/>
            <person name="Rodriguez-Valera F."/>
        </authorList>
    </citation>
    <scope>NUCLEOTIDE SEQUENCE</scope>
</reference>
<gene>
    <name evidence="1" type="ORF">GM51_14375</name>
</gene>
<dbReference type="EMBL" id="JNSL01000107">
    <property type="protein sequence ID" value="KGA15632.1"/>
    <property type="molecule type" value="Genomic_DNA"/>
</dbReference>
<comment type="caution">
    <text evidence="1">The sequence shown here is derived from an EMBL/GenBank/DDBJ whole genome shotgun (WGS) entry which is preliminary data.</text>
</comment>
<name>A0A094PWX8_9ZZZZ</name>
<dbReference type="AlphaFoldDB" id="A0A094PWX8"/>
<accession>A0A094PWX8</accession>